<dbReference type="GO" id="GO:0006508">
    <property type="term" value="P:proteolysis"/>
    <property type="evidence" value="ECO:0007669"/>
    <property type="project" value="UniProtKB-KW"/>
</dbReference>
<dbReference type="Gene3D" id="3.90.1720.30">
    <property type="entry name" value="PPPDE domains"/>
    <property type="match status" value="1"/>
</dbReference>
<name>F9W7G9_TRYCI</name>
<dbReference type="InterPro" id="IPR008580">
    <property type="entry name" value="PPPDE_dom"/>
</dbReference>
<proteinExistence type="inferred from homology"/>
<dbReference type="PANTHER" id="PTHR12378">
    <property type="entry name" value="DESUMOYLATING ISOPEPTIDASE"/>
    <property type="match status" value="1"/>
</dbReference>
<organism evidence="5 6">
    <name type="scientific">Trypanosoma congolense (strain IL3000)</name>
    <dbReference type="NCBI Taxonomy" id="1068625"/>
    <lineage>
        <taxon>Eukaryota</taxon>
        <taxon>Discoba</taxon>
        <taxon>Euglenozoa</taxon>
        <taxon>Kinetoplastea</taxon>
        <taxon>Metakinetoplastina</taxon>
        <taxon>Trypanosomatida</taxon>
        <taxon>Trypanosomatidae</taxon>
        <taxon>Trypanosoma</taxon>
        <taxon>Nannomonas</taxon>
    </lineage>
</organism>
<accession>F9W7G9</accession>
<keyword evidence="6" id="KW-1185">Reference proteome</keyword>
<dbReference type="OMA" id="HIFREQF"/>
<reference evidence="6" key="1">
    <citation type="submission" date="2011-07" db="EMBL/GenBank/DDBJ databases">
        <title>Divergent evolution of antigenic variation in African trypanosomes.</title>
        <authorList>
            <person name="Jackson A.P."/>
            <person name="Berry A."/>
            <person name="Allison H.C."/>
            <person name="Burton P."/>
            <person name="Anderson J."/>
            <person name="Aslett M."/>
            <person name="Brown R."/>
            <person name="Corton N."/>
            <person name="Harris D."/>
            <person name="Hauser H."/>
            <person name="Gamble J."/>
            <person name="Gilderthorp R."/>
            <person name="McQuillan J."/>
            <person name="Quail M.A."/>
            <person name="Sanders M."/>
            <person name="Van Tonder A."/>
            <person name="Ginger M.L."/>
            <person name="Donelson J.E."/>
            <person name="Field M.C."/>
            <person name="Barry J.D."/>
            <person name="Berriman M."/>
            <person name="Hertz-Fowler C."/>
        </authorList>
    </citation>
    <scope>NUCLEOTIDE SEQUENCE [LARGE SCALE GENOMIC DNA]</scope>
    <source>
        <strain evidence="6">IL3000</strain>
    </source>
</reference>
<feature type="domain" description="PPPDE" evidence="4">
    <location>
        <begin position="44"/>
        <end position="232"/>
    </location>
</feature>
<evidence type="ECO:0000313" key="5">
    <source>
        <dbReference type="EMBL" id="CCD13135.1"/>
    </source>
</evidence>
<evidence type="ECO:0000313" key="6">
    <source>
        <dbReference type="Proteomes" id="UP000000702"/>
    </source>
</evidence>
<dbReference type="Proteomes" id="UP000000702">
    <property type="component" value="Unassembled WGS sequence"/>
</dbReference>
<comment type="caution">
    <text evidence="5">The sequence shown here is derived from an EMBL/GenBank/DDBJ whole genome shotgun (WGS) entry which is preliminary data.</text>
</comment>
<evidence type="ECO:0000259" key="4">
    <source>
        <dbReference type="PROSITE" id="PS51858"/>
    </source>
</evidence>
<dbReference type="VEuPathDB" id="TriTrypDB:TcIL3000_0_00350"/>
<keyword evidence="2" id="KW-0645">Protease</keyword>
<dbReference type="AlphaFoldDB" id="F9W7G9"/>
<protein>
    <submittedName>
        <fullName evidence="5">WGS project CAEQ00000000 data, annotated contig 16</fullName>
    </submittedName>
</protein>
<dbReference type="GO" id="GO:0016579">
    <property type="term" value="P:protein deubiquitination"/>
    <property type="evidence" value="ECO:0007669"/>
    <property type="project" value="TreeGrafter"/>
</dbReference>
<comment type="similarity">
    <text evidence="1">Belongs to the DeSI family.</text>
</comment>
<dbReference type="InterPro" id="IPR042266">
    <property type="entry name" value="PPPDE_sf"/>
</dbReference>
<dbReference type="EMBL" id="CAEQ01001031">
    <property type="protein sequence ID" value="CCD13135.1"/>
    <property type="molecule type" value="Genomic_DNA"/>
</dbReference>
<evidence type="ECO:0000256" key="1">
    <source>
        <dbReference type="ARBA" id="ARBA00008140"/>
    </source>
</evidence>
<dbReference type="GO" id="GO:0101005">
    <property type="term" value="F:deubiquitinase activity"/>
    <property type="evidence" value="ECO:0007669"/>
    <property type="project" value="TreeGrafter"/>
</dbReference>
<dbReference type="SMART" id="SM01179">
    <property type="entry name" value="DUF862"/>
    <property type="match status" value="1"/>
</dbReference>
<reference evidence="5 6" key="2">
    <citation type="journal article" date="2012" name="Proc. Natl. Acad. Sci. U.S.A.">
        <title>Antigenic diversity is generated by distinct evolutionary mechanisms in African trypanosome species.</title>
        <authorList>
            <person name="Jackson A.P."/>
            <person name="Berry A."/>
            <person name="Aslett M."/>
            <person name="Allison H.C."/>
            <person name="Burton P."/>
            <person name="Vavrova-Anderson J."/>
            <person name="Brown R."/>
            <person name="Browne H."/>
            <person name="Corton N."/>
            <person name="Hauser H."/>
            <person name="Gamble J."/>
            <person name="Gilderthorp R."/>
            <person name="Marcello L."/>
            <person name="McQuillan J."/>
            <person name="Otto T.D."/>
            <person name="Quail M.A."/>
            <person name="Sanders M.J."/>
            <person name="van Tonder A."/>
            <person name="Ginger M.L."/>
            <person name="Field M.C."/>
            <person name="Barry J.D."/>
            <person name="Hertz-Fowler C."/>
            <person name="Berriman M."/>
        </authorList>
    </citation>
    <scope>NUCLEOTIDE SEQUENCE [LARGE SCALE GENOMIC DNA]</scope>
    <source>
        <strain evidence="5 6">IL3000</strain>
    </source>
</reference>
<evidence type="ECO:0000256" key="3">
    <source>
        <dbReference type="ARBA" id="ARBA00022801"/>
    </source>
</evidence>
<evidence type="ECO:0000256" key="2">
    <source>
        <dbReference type="ARBA" id="ARBA00022670"/>
    </source>
</evidence>
<gene>
    <name evidence="5" type="ORF">TCIL3000_0_00350</name>
</gene>
<sequence length="237" mass="25878">MAGAPKGGSLLEFANKARDALSDVLSGLGPEGTRRSAPADLPSSTVFLNVYDIVRSNNVLYYVGMGVHHTGVEVYGMEFAFGRCAGDTGVVQVEPKNTPPHTFREQLVLGTTKLTRGEVVALLQEFKGNREQWSGYSYHLVRNNCNHFSGAFAKRLLPPDVRFETYQEMMMGNGSNDVVEIYDNGERETVQLSNGNSVTVPVLMPSWVNRLASSAEGILGSKLVDSLDDMDKRAQVS</sequence>
<dbReference type="PANTHER" id="PTHR12378:SF80">
    <property type="entry name" value="IP06716P-RELATED"/>
    <property type="match status" value="1"/>
</dbReference>
<dbReference type="Pfam" id="PF05903">
    <property type="entry name" value="Peptidase_C97"/>
    <property type="match status" value="1"/>
</dbReference>
<dbReference type="PROSITE" id="PS51858">
    <property type="entry name" value="PPPDE"/>
    <property type="match status" value="1"/>
</dbReference>
<keyword evidence="3" id="KW-0378">Hydrolase</keyword>